<dbReference type="HOGENOM" id="CLU_1901926_0_0_2"/>
<accession>H8I7L5</accession>
<evidence type="ECO:0000313" key="2">
    <source>
        <dbReference type="Proteomes" id="UP000005233"/>
    </source>
</evidence>
<dbReference type="RefSeq" id="WP_014407056.1">
    <property type="nucleotide sequence ID" value="NC_017034.1"/>
</dbReference>
<protein>
    <submittedName>
        <fullName evidence="1">Uncharacterized protein</fullName>
    </submittedName>
</protein>
<sequence length="133" mass="14529">MNKILCIPVALMMLLVVTAVPTMASSQKAIDTSTATGNEKHIKIIENTPTSQIFQVDYLLFTIKANKEHTDATILYNNMKTGEKSQFNVQVTKSGDKYFTKFISGGKVSSVTTSYDPLEPGAASAMLMDNSQK</sequence>
<dbReference type="GeneID" id="11972678"/>
<gene>
    <name evidence="1" type="ordered locus">Mtc_2500</name>
</gene>
<dbReference type="STRING" id="1041930.Mtc_2500"/>
<keyword evidence="2" id="KW-1185">Reference proteome</keyword>
<evidence type="ECO:0000313" key="1">
    <source>
        <dbReference type="EMBL" id="AFD01225.1"/>
    </source>
</evidence>
<name>H8I7L5_METCZ</name>
<reference evidence="1 2" key="1">
    <citation type="journal article" date="2012" name="J. Bacteriol.">
        <title>Complete genome sequence of a thermophilic methanogen, Methanocella conradii HZ254, isolated from Chinese rice field soil.</title>
        <authorList>
            <person name="Lu Z."/>
            <person name="Lu Y."/>
        </authorList>
    </citation>
    <scope>NUCLEOTIDE SEQUENCE [LARGE SCALE GENOMIC DNA]</scope>
    <source>
        <strain evidence="2">DSM 24694 / JCM 17849 / CGMCC 1.5162 / HZ254</strain>
    </source>
</reference>
<proteinExistence type="predicted"/>
<organism evidence="1 2">
    <name type="scientific">Methanocella conradii (strain DSM 24694 / JCM 17849 / CGMCC 1.5162 / HZ254)</name>
    <dbReference type="NCBI Taxonomy" id="1041930"/>
    <lineage>
        <taxon>Archaea</taxon>
        <taxon>Methanobacteriati</taxon>
        <taxon>Methanobacteriota</taxon>
        <taxon>Stenosarchaea group</taxon>
        <taxon>Methanomicrobia</taxon>
        <taxon>Methanocellales</taxon>
        <taxon>Methanocellaceae</taxon>
        <taxon>Methanocella</taxon>
    </lineage>
</organism>
<dbReference type="EMBL" id="CP003243">
    <property type="protein sequence ID" value="AFD01225.1"/>
    <property type="molecule type" value="Genomic_DNA"/>
</dbReference>
<dbReference type="Proteomes" id="UP000005233">
    <property type="component" value="Chromosome"/>
</dbReference>
<dbReference type="KEGG" id="mez:Mtc_2500"/>
<dbReference type="AlphaFoldDB" id="H8I7L5"/>